<feature type="domain" description="DUF6594" evidence="1">
    <location>
        <begin position="41"/>
        <end position="120"/>
    </location>
</feature>
<dbReference type="EMBL" id="KI968726">
    <property type="protein sequence ID" value="EUN27811.1"/>
    <property type="molecule type" value="Genomic_DNA"/>
</dbReference>
<dbReference type="PANTHER" id="PTHR34502:SF4">
    <property type="entry name" value="DUF6594 DOMAIN-CONTAINING PROTEIN"/>
    <property type="match status" value="1"/>
</dbReference>
<dbReference type="Proteomes" id="UP000054337">
    <property type="component" value="Unassembled WGS sequence"/>
</dbReference>
<name>W7EI71_BIPV3</name>
<evidence type="ECO:0000259" key="1">
    <source>
        <dbReference type="Pfam" id="PF20237"/>
    </source>
</evidence>
<dbReference type="RefSeq" id="XP_014557352.1">
    <property type="nucleotide sequence ID" value="XM_014701866.1"/>
</dbReference>
<accession>W7EI71</accession>
<dbReference type="InterPro" id="IPR046529">
    <property type="entry name" value="DUF6594"/>
</dbReference>
<dbReference type="GeneID" id="26251641"/>
<organism evidence="2 3">
    <name type="scientific">Bipolaris victoriae (strain FI3)</name>
    <name type="common">Victoria blight of oats agent</name>
    <name type="synonym">Cochliobolus victoriae</name>
    <dbReference type="NCBI Taxonomy" id="930091"/>
    <lineage>
        <taxon>Eukaryota</taxon>
        <taxon>Fungi</taxon>
        <taxon>Dikarya</taxon>
        <taxon>Ascomycota</taxon>
        <taxon>Pezizomycotina</taxon>
        <taxon>Dothideomycetes</taxon>
        <taxon>Pleosporomycetidae</taxon>
        <taxon>Pleosporales</taxon>
        <taxon>Pleosporineae</taxon>
        <taxon>Pleosporaceae</taxon>
        <taxon>Bipolaris</taxon>
    </lineage>
</organism>
<evidence type="ECO:0000313" key="3">
    <source>
        <dbReference type="Proteomes" id="UP000054337"/>
    </source>
</evidence>
<dbReference type="Pfam" id="PF20237">
    <property type="entry name" value="DUF6594"/>
    <property type="match status" value="1"/>
</dbReference>
<keyword evidence="3" id="KW-1185">Reference proteome</keyword>
<dbReference type="PANTHER" id="PTHR34502">
    <property type="entry name" value="DUF6594 DOMAIN-CONTAINING PROTEIN-RELATED"/>
    <property type="match status" value="1"/>
</dbReference>
<sequence>MPSPKRYHSLFNRIKALVSLKSNTCSQQTERQIEDYRSGHPQLSALIAADSCFHICRRFSTVRARLLLLKQDKISFLEQQLETTDYDEQAPNIPQLQSNWIKTAKRLALLAELDTRLADYG</sequence>
<gene>
    <name evidence="2" type="ORF">COCVIDRAFT_15332</name>
</gene>
<dbReference type="OrthoDB" id="5341582at2759"/>
<dbReference type="HOGENOM" id="CLU_2037627_0_0_1"/>
<dbReference type="AlphaFoldDB" id="W7EI71"/>
<reference evidence="2 3" key="1">
    <citation type="journal article" date="2013" name="PLoS Genet.">
        <title>Comparative genome structure, secondary metabolite, and effector coding capacity across Cochliobolus pathogens.</title>
        <authorList>
            <person name="Condon B.J."/>
            <person name="Leng Y."/>
            <person name="Wu D."/>
            <person name="Bushley K.E."/>
            <person name="Ohm R.A."/>
            <person name="Otillar R."/>
            <person name="Martin J."/>
            <person name="Schackwitz W."/>
            <person name="Grimwood J."/>
            <person name="MohdZainudin N."/>
            <person name="Xue C."/>
            <person name="Wang R."/>
            <person name="Manning V.A."/>
            <person name="Dhillon B."/>
            <person name="Tu Z.J."/>
            <person name="Steffenson B.J."/>
            <person name="Salamov A."/>
            <person name="Sun H."/>
            <person name="Lowry S."/>
            <person name="LaButti K."/>
            <person name="Han J."/>
            <person name="Copeland A."/>
            <person name="Lindquist E."/>
            <person name="Barry K."/>
            <person name="Schmutz J."/>
            <person name="Baker S.E."/>
            <person name="Ciuffetti L.M."/>
            <person name="Grigoriev I.V."/>
            <person name="Zhong S."/>
            <person name="Turgeon B.G."/>
        </authorList>
    </citation>
    <scope>NUCLEOTIDE SEQUENCE [LARGE SCALE GENOMIC DNA]</scope>
    <source>
        <strain evidence="2 3">FI3</strain>
    </source>
</reference>
<proteinExistence type="predicted"/>
<evidence type="ECO:0000313" key="2">
    <source>
        <dbReference type="EMBL" id="EUN27811.1"/>
    </source>
</evidence>
<protein>
    <recommendedName>
        <fullName evidence="1">DUF6594 domain-containing protein</fullName>
    </recommendedName>
</protein>